<comment type="caution">
    <text evidence="3">The sequence shown here is derived from an EMBL/GenBank/DDBJ whole genome shotgun (WGS) entry which is preliminary data.</text>
</comment>
<evidence type="ECO:0000313" key="3">
    <source>
        <dbReference type="EMBL" id="RWU09964.1"/>
    </source>
</evidence>
<evidence type="ECO:0000256" key="2">
    <source>
        <dbReference type="SAM" id="SignalP"/>
    </source>
</evidence>
<organism evidence="3 4">
    <name type="scientific">Pedobacter chitinilyticus</name>
    <dbReference type="NCBI Taxonomy" id="2233776"/>
    <lineage>
        <taxon>Bacteria</taxon>
        <taxon>Pseudomonadati</taxon>
        <taxon>Bacteroidota</taxon>
        <taxon>Sphingobacteriia</taxon>
        <taxon>Sphingobacteriales</taxon>
        <taxon>Sphingobacteriaceae</taxon>
        <taxon>Pedobacter</taxon>
    </lineage>
</organism>
<keyword evidence="4" id="KW-1185">Reference proteome</keyword>
<proteinExistence type="predicted"/>
<evidence type="ECO:0000256" key="1">
    <source>
        <dbReference type="SAM" id="Coils"/>
    </source>
</evidence>
<dbReference type="Proteomes" id="UP000284120">
    <property type="component" value="Unassembled WGS sequence"/>
</dbReference>
<dbReference type="RefSeq" id="WP_113645461.1">
    <property type="nucleotide sequence ID" value="NZ_QMHN01000001.1"/>
</dbReference>
<keyword evidence="1" id="KW-0175">Coiled coil</keyword>
<accession>A0A443Z0E3</accession>
<protein>
    <recommendedName>
        <fullName evidence="5">BZIP transcription factor</fullName>
    </recommendedName>
</protein>
<name>A0A443Z0E3_9SPHI</name>
<dbReference type="OrthoDB" id="680331at2"/>
<feature type="coiled-coil region" evidence="1">
    <location>
        <begin position="361"/>
        <end position="395"/>
    </location>
</feature>
<evidence type="ECO:0000313" key="4">
    <source>
        <dbReference type="Proteomes" id="UP000284120"/>
    </source>
</evidence>
<gene>
    <name evidence="3" type="ORF">DPV69_01040</name>
</gene>
<dbReference type="EMBL" id="SAYW01000001">
    <property type="protein sequence ID" value="RWU09964.1"/>
    <property type="molecule type" value="Genomic_DNA"/>
</dbReference>
<sequence length="400" mass="43955">MKSNFKKSLLVAMLFSGQAMAQQTIDQTLTINTNGVNSTEILMKKTSSSYYSMYANYSGFGFYNSSTNHNILYADINDRVGIGTIAPISDFQIKGKPGFDAPTQLLITNNASMYGRTHLVLTGRFEGGNDAWLFGTGARNAIVFSQNLGGATGDYGDEKFSLQLEGNSNSLGFLSKGKNSTPVLAMTQGGNVGIGLANPSDKLSVDGVIAAYGNEQRQVSTYLPANFNEGDIVSGNSYKWYSDVWNIGNIRSGAMPTGGFGISLNNSMNFKILPNGDVGIGTESPKEKLSVNGKIRAKEIKVELANWPDYVFEEGYQKLSLTEIEQFIKQNKHLPGVPTAKQVEEEGVELGEMNKVLLKKIEELTLLLIEKDKELKKEKDENKQQNERLAEIEKWMKNKN</sequence>
<feature type="signal peptide" evidence="2">
    <location>
        <begin position="1"/>
        <end position="21"/>
    </location>
</feature>
<reference evidence="3 4" key="1">
    <citation type="submission" date="2018-06" db="EMBL/GenBank/DDBJ databases">
        <title>Pedobacter endophyticus sp. nov., an endophytic bacterium isolated from a leaf of Triticum aestivum.</title>
        <authorList>
            <person name="Zhang L."/>
        </authorList>
    </citation>
    <scope>NUCLEOTIDE SEQUENCE [LARGE SCALE GENOMIC DNA]</scope>
    <source>
        <strain evidence="3 4">CM134L-2</strain>
    </source>
</reference>
<keyword evidence="2" id="KW-0732">Signal</keyword>
<evidence type="ECO:0008006" key="5">
    <source>
        <dbReference type="Google" id="ProtNLM"/>
    </source>
</evidence>
<feature type="chain" id="PRO_5019313615" description="BZIP transcription factor" evidence="2">
    <location>
        <begin position="22"/>
        <end position="400"/>
    </location>
</feature>
<dbReference type="AlphaFoldDB" id="A0A443Z0E3"/>